<organism evidence="1">
    <name type="scientific">hydrothermal vent metagenome</name>
    <dbReference type="NCBI Taxonomy" id="652676"/>
    <lineage>
        <taxon>unclassified sequences</taxon>
        <taxon>metagenomes</taxon>
        <taxon>ecological metagenomes</taxon>
    </lineage>
</organism>
<evidence type="ECO:0000313" key="1">
    <source>
        <dbReference type="EMBL" id="VAY87466.1"/>
    </source>
</evidence>
<name>A0A3B1E668_9ZZZZ</name>
<dbReference type="InterPro" id="IPR035994">
    <property type="entry name" value="Nucleoside_phosphorylase_sf"/>
</dbReference>
<dbReference type="Gene3D" id="3.40.50.1580">
    <property type="entry name" value="Nucleoside phosphorylase domain"/>
    <property type="match status" value="1"/>
</dbReference>
<reference evidence="1" key="1">
    <citation type="submission" date="2018-10" db="EMBL/GenBank/DDBJ databases">
        <authorList>
            <person name="Aoki K."/>
        </authorList>
    </citation>
    <scope>NUCLEOTIDE SEQUENCE</scope>
</reference>
<dbReference type="AlphaFoldDB" id="A0A3B1E668"/>
<dbReference type="SUPFAM" id="SSF53167">
    <property type="entry name" value="Purine and uridine phosphorylases"/>
    <property type="match status" value="1"/>
</dbReference>
<sequence length="170" mass="19306">MTLVHTALLSEGQSIIEYFKLNLIGKNPTLYSNNKVLLLVGGIGIKRTKKTLEYVFDNHIQITKAINIGIAGCSDVNIKIGQLFITNKILKNINHMKLHTVKKAKTGYSNYKALYDMEGSVFNITALQYLEKENIYIFKIVSDYLNSTIPKKEVIKQLIKSNLQSIVKWI</sequence>
<dbReference type="EMBL" id="UOYO01000026">
    <property type="protein sequence ID" value="VAY87466.1"/>
    <property type="molecule type" value="Genomic_DNA"/>
</dbReference>
<accession>A0A3B1E668</accession>
<proteinExistence type="predicted"/>
<gene>
    <name evidence="1" type="ORF">MNB_ARC-1_397</name>
</gene>
<protein>
    <submittedName>
        <fullName evidence="1">Uncharacterized protein</fullName>
    </submittedName>
</protein>
<dbReference type="GO" id="GO:0009116">
    <property type="term" value="P:nucleoside metabolic process"/>
    <property type="evidence" value="ECO:0007669"/>
    <property type="project" value="InterPro"/>
</dbReference>
<dbReference type="GO" id="GO:0003824">
    <property type="term" value="F:catalytic activity"/>
    <property type="evidence" value="ECO:0007669"/>
    <property type="project" value="InterPro"/>
</dbReference>